<accession>A0A9P1FEA3</accession>
<evidence type="ECO:0000313" key="6">
    <source>
        <dbReference type="Proteomes" id="UP001152797"/>
    </source>
</evidence>
<dbReference type="EMBL" id="CAMXCT010000098">
    <property type="protein sequence ID" value="CAI3973789.1"/>
    <property type="molecule type" value="Genomic_DNA"/>
</dbReference>
<proteinExistence type="predicted"/>
<dbReference type="GO" id="GO:0004672">
    <property type="term" value="F:protein kinase activity"/>
    <property type="evidence" value="ECO:0007669"/>
    <property type="project" value="InterPro"/>
</dbReference>
<evidence type="ECO:0000256" key="1">
    <source>
        <dbReference type="SAM" id="MobiDB-lite"/>
    </source>
</evidence>
<dbReference type="PROSITE" id="PS50011">
    <property type="entry name" value="PROTEIN_KINASE_DOM"/>
    <property type="match status" value="1"/>
</dbReference>
<reference evidence="3" key="1">
    <citation type="submission" date="2022-10" db="EMBL/GenBank/DDBJ databases">
        <authorList>
            <person name="Chen Y."/>
            <person name="Dougan E. K."/>
            <person name="Chan C."/>
            <person name="Rhodes N."/>
            <person name="Thang M."/>
        </authorList>
    </citation>
    <scope>NUCLEOTIDE SEQUENCE</scope>
</reference>
<dbReference type="Pfam" id="PF00069">
    <property type="entry name" value="Pkinase"/>
    <property type="match status" value="1"/>
</dbReference>
<feature type="domain" description="Protein kinase" evidence="2">
    <location>
        <begin position="1"/>
        <end position="259"/>
    </location>
</feature>
<comment type="caution">
    <text evidence="3">The sequence shown here is derived from an EMBL/GenBank/DDBJ whole genome shotgun (WGS) entry which is preliminary data.</text>
</comment>
<name>A0A9P1FEA3_9DINO</name>
<keyword evidence="5" id="KW-0808">Transferase</keyword>
<dbReference type="AlphaFoldDB" id="A0A9P1FEA3"/>
<feature type="region of interest" description="Disordered" evidence="1">
    <location>
        <begin position="1"/>
        <end position="51"/>
    </location>
</feature>
<dbReference type="SMART" id="SM00220">
    <property type="entry name" value="S_TKc"/>
    <property type="match status" value="1"/>
</dbReference>
<dbReference type="Proteomes" id="UP001152797">
    <property type="component" value="Unassembled WGS sequence"/>
</dbReference>
<feature type="compositionally biased region" description="Basic and acidic residues" evidence="1">
    <location>
        <begin position="28"/>
        <end position="39"/>
    </location>
</feature>
<dbReference type="EMBL" id="CAMXCT020000098">
    <property type="protein sequence ID" value="CAL1127164.1"/>
    <property type="molecule type" value="Genomic_DNA"/>
</dbReference>
<gene>
    <name evidence="3" type="ORF">C1SCF055_LOCUS2246</name>
</gene>
<reference evidence="4" key="2">
    <citation type="submission" date="2024-04" db="EMBL/GenBank/DDBJ databases">
        <authorList>
            <person name="Chen Y."/>
            <person name="Shah S."/>
            <person name="Dougan E. K."/>
            <person name="Thang M."/>
            <person name="Chan C."/>
        </authorList>
    </citation>
    <scope>NUCLEOTIDE SEQUENCE [LARGE SCALE GENOMIC DNA]</scope>
</reference>
<sequence>MASSGLGSPARKLCKKNAEQKATWAKTHGTDEGLREHNRSPQKQRSNGSFDPFASEVSATMQASELDVLQPLLHNFSLFEKCSLSLKDLLRFQTLTESELACAMSDVFRGLAFVHKHGVLHRDLTDGNLLIAEGGLRVVLADFDLSVETQGSSQVPWTCGTPGFMAPEVLKNGRGCAKSDIFGAGVIAFSAACGKHPFWREDIQDVQDAARATLHDEPDFWGGHVLRRSSKCLGFVEQLLQKQVDDRPTAKQALCDPWLLSGAASSNLCAAMERYNKVRSEEDMEEEQEEIPRTRSIFRRAVHALLSSTRTSETKPSKDSVQSGRSVRSVRSAGSFWWEPKKLLWVWS</sequence>
<dbReference type="GO" id="GO:0005524">
    <property type="term" value="F:ATP binding"/>
    <property type="evidence" value="ECO:0007669"/>
    <property type="project" value="InterPro"/>
</dbReference>
<evidence type="ECO:0000313" key="5">
    <source>
        <dbReference type="EMBL" id="CAL4761101.1"/>
    </source>
</evidence>
<dbReference type="SUPFAM" id="SSF56112">
    <property type="entry name" value="Protein kinase-like (PK-like)"/>
    <property type="match status" value="1"/>
</dbReference>
<protein>
    <submittedName>
        <fullName evidence="5">Probable myosin light chain kinase DDB_G0292624</fullName>
    </submittedName>
</protein>
<evidence type="ECO:0000313" key="3">
    <source>
        <dbReference type="EMBL" id="CAI3973789.1"/>
    </source>
</evidence>
<dbReference type="PANTHER" id="PTHR24347">
    <property type="entry name" value="SERINE/THREONINE-PROTEIN KINASE"/>
    <property type="match status" value="1"/>
</dbReference>
<dbReference type="InterPro" id="IPR011009">
    <property type="entry name" value="Kinase-like_dom_sf"/>
</dbReference>
<keyword evidence="5" id="KW-0418">Kinase</keyword>
<dbReference type="OrthoDB" id="429866at2759"/>
<keyword evidence="6" id="KW-1185">Reference proteome</keyword>
<dbReference type="InterPro" id="IPR000719">
    <property type="entry name" value="Prot_kinase_dom"/>
</dbReference>
<dbReference type="Gene3D" id="1.10.510.10">
    <property type="entry name" value="Transferase(Phosphotransferase) domain 1"/>
    <property type="match status" value="1"/>
</dbReference>
<evidence type="ECO:0000313" key="4">
    <source>
        <dbReference type="EMBL" id="CAL1127164.1"/>
    </source>
</evidence>
<evidence type="ECO:0000259" key="2">
    <source>
        <dbReference type="PROSITE" id="PS50011"/>
    </source>
</evidence>
<organism evidence="3">
    <name type="scientific">Cladocopium goreaui</name>
    <dbReference type="NCBI Taxonomy" id="2562237"/>
    <lineage>
        <taxon>Eukaryota</taxon>
        <taxon>Sar</taxon>
        <taxon>Alveolata</taxon>
        <taxon>Dinophyceae</taxon>
        <taxon>Suessiales</taxon>
        <taxon>Symbiodiniaceae</taxon>
        <taxon>Cladocopium</taxon>
    </lineage>
</organism>
<dbReference type="EMBL" id="CAMXCT030000098">
    <property type="protein sequence ID" value="CAL4761101.1"/>
    <property type="molecule type" value="Genomic_DNA"/>
</dbReference>